<dbReference type="GO" id="GO:0005783">
    <property type="term" value="C:endoplasmic reticulum"/>
    <property type="evidence" value="ECO:0007669"/>
    <property type="project" value="TreeGrafter"/>
</dbReference>
<keyword evidence="3 4" id="KW-0012">Acyltransferase</keyword>
<dbReference type="GO" id="GO:0003841">
    <property type="term" value="F:1-acylglycerol-3-phosphate O-acyltransferase activity"/>
    <property type="evidence" value="ECO:0007669"/>
    <property type="project" value="UniProtKB-UniRule"/>
</dbReference>
<dbReference type="PANTHER" id="PTHR10434">
    <property type="entry name" value="1-ACYL-SN-GLYCEROL-3-PHOSPHATE ACYLTRANSFERASE"/>
    <property type="match status" value="1"/>
</dbReference>
<dbReference type="SUPFAM" id="SSF69593">
    <property type="entry name" value="Glycerol-3-phosphate (1)-acyltransferase"/>
    <property type="match status" value="1"/>
</dbReference>
<dbReference type="Proteomes" id="UP000007796">
    <property type="component" value="Unassembled WGS sequence"/>
</dbReference>
<keyword evidence="4" id="KW-1208">Phospholipid metabolism</keyword>
<dbReference type="InterPro" id="IPR002123">
    <property type="entry name" value="Plipid/glycerol_acylTrfase"/>
</dbReference>
<feature type="transmembrane region" description="Helical" evidence="5">
    <location>
        <begin position="43"/>
        <end position="64"/>
    </location>
</feature>
<keyword evidence="5" id="KW-1133">Transmembrane helix</keyword>
<dbReference type="HOGENOM" id="CLU_027938_10_0_1"/>
<organism evidence="8">
    <name type="scientific">Grosmannia clavigera (strain kw1407 / UAMH 11150)</name>
    <name type="common">Blue stain fungus</name>
    <name type="synonym">Graphiocladiella clavigera</name>
    <dbReference type="NCBI Taxonomy" id="655863"/>
    <lineage>
        <taxon>Eukaryota</taxon>
        <taxon>Fungi</taxon>
        <taxon>Dikarya</taxon>
        <taxon>Ascomycota</taxon>
        <taxon>Pezizomycotina</taxon>
        <taxon>Sordariomycetes</taxon>
        <taxon>Sordariomycetidae</taxon>
        <taxon>Ophiostomatales</taxon>
        <taxon>Ophiostomataceae</taxon>
        <taxon>Leptographium</taxon>
    </lineage>
</organism>
<evidence type="ECO:0000259" key="6">
    <source>
        <dbReference type="SMART" id="SM00563"/>
    </source>
</evidence>
<dbReference type="GeneID" id="25980909"/>
<dbReference type="GO" id="GO:0016020">
    <property type="term" value="C:membrane"/>
    <property type="evidence" value="ECO:0007669"/>
    <property type="project" value="InterPro"/>
</dbReference>
<keyword evidence="5" id="KW-0472">Membrane</keyword>
<keyword evidence="4" id="KW-0444">Lipid biosynthesis</keyword>
<protein>
    <recommendedName>
        <fullName evidence="4">1-acyl-sn-glycerol-3-phosphate acyltransferase</fullName>
        <ecNumber evidence="4">2.3.1.51</ecNumber>
    </recommendedName>
</protein>
<evidence type="ECO:0000313" key="8">
    <source>
        <dbReference type="Proteomes" id="UP000007796"/>
    </source>
</evidence>
<evidence type="ECO:0000256" key="1">
    <source>
        <dbReference type="ARBA" id="ARBA00008655"/>
    </source>
</evidence>
<dbReference type="AlphaFoldDB" id="F0XQ83"/>
<dbReference type="InParanoid" id="F0XQ83"/>
<keyword evidence="8" id="KW-1185">Reference proteome</keyword>
<evidence type="ECO:0000256" key="2">
    <source>
        <dbReference type="ARBA" id="ARBA00022679"/>
    </source>
</evidence>
<dbReference type="SMART" id="SM00563">
    <property type="entry name" value="PlsC"/>
    <property type="match status" value="1"/>
</dbReference>
<evidence type="ECO:0000256" key="3">
    <source>
        <dbReference type="ARBA" id="ARBA00023315"/>
    </source>
</evidence>
<keyword evidence="4" id="KW-0594">Phospholipid biosynthesis</keyword>
<dbReference type="Pfam" id="PF01553">
    <property type="entry name" value="Acyltransferase"/>
    <property type="match status" value="1"/>
</dbReference>
<dbReference type="EMBL" id="GL629801">
    <property type="protein sequence ID" value="EFX00370.1"/>
    <property type="molecule type" value="Genomic_DNA"/>
</dbReference>
<comment type="catalytic activity">
    <reaction evidence="4">
        <text>a 1-acyl-sn-glycero-3-phosphate + an acyl-CoA = a 1,2-diacyl-sn-glycero-3-phosphate + CoA</text>
        <dbReference type="Rhea" id="RHEA:19709"/>
        <dbReference type="ChEBI" id="CHEBI:57287"/>
        <dbReference type="ChEBI" id="CHEBI:57970"/>
        <dbReference type="ChEBI" id="CHEBI:58342"/>
        <dbReference type="ChEBI" id="CHEBI:58608"/>
        <dbReference type="EC" id="2.3.1.51"/>
    </reaction>
</comment>
<dbReference type="EC" id="2.3.1.51" evidence="4"/>
<dbReference type="STRING" id="655863.F0XQ83"/>
<dbReference type="InterPro" id="IPR004552">
    <property type="entry name" value="AGP_acyltrans"/>
</dbReference>
<evidence type="ECO:0000256" key="4">
    <source>
        <dbReference type="RuleBase" id="RU361267"/>
    </source>
</evidence>
<dbReference type="PANTHER" id="PTHR10434:SF11">
    <property type="entry name" value="1-ACYL-SN-GLYCEROL-3-PHOSPHATE ACYLTRANSFERASE"/>
    <property type="match status" value="1"/>
</dbReference>
<keyword evidence="4" id="KW-0443">Lipid metabolism</keyword>
<feature type="transmembrane region" description="Helical" evidence="5">
    <location>
        <begin position="6"/>
        <end position="31"/>
    </location>
</feature>
<comment type="similarity">
    <text evidence="1 4">Belongs to the 1-acyl-sn-glycerol-3-phosphate acyltransferase family.</text>
</comment>
<dbReference type="OrthoDB" id="202234at2759"/>
<accession>F0XQ83</accession>
<dbReference type="GO" id="GO:0006654">
    <property type="term" value="P:phosphatidic acid biosynthetic process"/>
    <property type="evidence" value="ECO:0007669"/>
    <property type="project" value="TreeGrafter"/>
</dbReference>
<dbReference type="FunCoup" id="F0XQ83">
    <property type="interactions" value="248"/>
</dbReference>
<name>F0XQ83_GROCL</name>
<proteinExistence type="inferred from homology"/>
<dbReference type="NCBIfam" id="TIGR00530">
    <property type="entry name" value="AGP_acyltrn"/>
    <property type="match status" value="1"/>
</dbReference>
<sequence length="312" mass="33628">MASAVLGWAAAAVAWFLARYVGVVVVLYALSTASELAGFAARVLVSWLALILVALYGVATSVVLRLTGGDRWQSAQWATARAFKYVMAAAAGITFVVDDPRDVLLTTRPAVFVGNHQSALDVLMLGCMFPRFCSVTAKAQLRLYPFLGWFMRLSGTVFIDRANSQDARQAMSGAADAIRSRRQSVYIFPEGTRSHSVEPTLLPFKKGAFHLAVQAGVPIVPVVVANYSHIYLTAKFRFRTGRIPVKVLDPIPTVGLTADDVADLTTRVRDLMLRELIALTAEARSLSRKDASLAAPVKAEKAVSSSIKVAAA</sequence>
<dbReference type="eggNOG" id="KOG2848">
    <property type="taxonomic scope" value="Eukaryota"/>
</dbReference>
<keyword evidence="2 4" id="KW-0808">Transferase</keyword>
<keyword evidence="5" id="KW-0812">Transmembrane</keyword>
<reference evidence="7 8" key="1">
    <citation type="journal article" date="2011" name="Proc. Natl. Acad. Sci. U.S.A.">
        <title>Genome and transcriptome analyses of the mountain pine beetle-fungal symbiont Grosmannia clavigera, a lodgepole pine pathogen.</title>
        <authorList>
            <person name="DiGuistini S."/>
            <person name="Wang Y."/>
            <person name="Liao N.Y."/>
            <person name="Taylor G."/>
            <person name="Tanguay P."/>
            <person name="Feau N."/>
            <person name="Henrissat B."/>
            <person name="Chan S.K."/>
            <person name="Hesse-Orce U."/>
            <person name="Alamouti S.M."/>
            <person name="Tsui C.K.M."/>
            <person name="Docking R.T."/>
            <person name="Levasseur A."/>
            <person name="Haridas S."/>
            <person name="Robertson G."/>
            <person name="Birol I."/>
            <person name="Holt R.A."/>
            <person name="Marra M.A."/>
            <person name="Hamelin R.C."/>
            <person name="Hirst M."/>
            <person name="Jones S.J.M."/>
            <person name="Bohlmann J."/>
            <person name="Breuil C."/>
        </authorList>
    </citation>
    <scope>NUCLEOTIDE SEQUENCE [LARGE SCALE GENOMIC DNA]</scope>
    <source>
        <strain evidence="8">kw1407 / UAMH 11150</strain>
    </source>
</reference>
<evidence type="ECO:0000313" key="7">
    <source>
        <dbReference type="EMBL" id="EFX00370.1"/>
    </source>
</evidence>
<dbReference type="GO" id="GO:0005811">
    <property type="term" value="C:lipid droplet"/>
    <property type="evidence" value="ECO:0007669"/>
    <property type="project" value="EnsemblFungi"/>
</dbReference>
<comment type="domain">
    <text evidence="4">The HXXXXD motif is essential for acyltransferase activity and may constitute the binding site for the phosphate moiety of the glycerol-3-phosphate.</text>
</comment>
<dbReference type="CDD" id="cd07989">
    <property type="entry name" value="LPLAT_AGPAT-like"/>
    <property type="match status" value="1"/>
</dbReference>
<gene>
    <name evidence="7" type="ORF">CMQ_7372</name>
</gene>
<dbReference type="RefSeq" id="XP_014169852.1">
    <property type="nucleotide sequence ID" value="XM_014314377.1"/>
</dbReference>
<feature type="domain" description="Phospholipid/glycerol acyltransferase" evidence="6">
    <location>
        <begin position="110"/>
        <end position="227"/>
    </location>
</feature>
<evidence type="ECO:0000256" key="5">
    <source>
        <dbReference type="SAM" id="Phobius"/>
    </source>
</evidence>